<comment type="caution">
    <text evidence="3">The sequence shown here is derived from an EMBL/GenBank/DDBJ whole genome shotgun (WGS) entry which is preliminary data.</text>
</comment>
<protein>
    <submittedName>
        <fullName evidence="3">Mannose-6-phosphate isomerase</fullName>
    </submittedName>
</protein>
<proteinExistence type="predicted"/>
<dbReference type="InterPro" id="IPR016847">
    <property type="entry name" value="Man6P_Isoase_Firm_lng_prd"/>
</dbReference>
<evidence type="ECO:0000313" key="3">
    <source>
        <dbReference type="EMBL" id="PLR33772.1"/>
    </source>
</evidence>
<dbReference type="SUPFAM" id="SSF51182">
    <property type="entry name" value="RmlC-like cupins"/>
    <property type="match status" value="1"/>
</dbReference>
<organism evidence="3 4">
    <name type="scientific">Chimaeribacter coloradensis</name>
    <dbReference type="NCBI Taxonomy" id="2060068"/>
    <lineage>
        <taxon>Bacteria</taxon>
        <taxon>Pseudomonadati</taxon>
        <taxon>Pseudomonadota</taxon>
        <taxon>Gammaproteobacteria</taxon>
        <taxon>Enterobacterales</taxon>
        <taxon>Yersiniaceae</taxon>
        <taxon>Chimaeribacter</taxon>
    </lineage>
</organism>
<dbReference type="PANTHER" id="PTHR42742:SF3">
    <property type="entry name" value="FRUCTOKINASE"/>
    <property type="match status" value="1"/>
</dbReference>
<reference evidence="3 4" key="1">
    <citation type="submission" date="2017-12" db="EMBL/GenBank/DDBJ databases">
        <title>Characterization of six clinical isolates of Enterochimera gen. nov., a novel genus of the Yersiniaciae family and the three species Enterochimera arupensis sp. nov., Enterochimera coloradensis sp. nov, and Enterochimera californica sp. nov.</title>
        <authorList>
            <person name="Rossi A."/>
            <person name="Fisher M."/>
        </authorList>
    </citation>
    <scope>NUCLEOTIDE SEQUENCE [LARGE SCALE GENOMIC DNA]</scope>
    <source>
        <strain evidence="4">2016-Iso4</strain>
    </source>
</reference>
<dbReference type="PIRSF" id="PIRSF026713">
    <property type="entry name" value="PMI_Firm_long_prd"/>
    <property type="match status" value="1"/>
</dbReference>
<dbReference type="Gene3D" id="2.60.120.10">
    <property type="entry name" value="Jelly Rolls"/>
    <property type="match status" value="1"/>
</dbReference>
<dbReference type="GO" id="GO:0046872">
    <property type="term" value="F:metal ion binding"/>
    <property type="evidence" value="ECO:0007669"/>
    <property type="project" value="UniProtKB-KW"/>
</dbReference>
<evidence type="ECO:0000313" key="4">
    <source>
        <dbReference type="Proteomes" id="UP000234503"/>
    </source>
</evidence>
<dbReference type="InterPro" id="IPR011051">
    <property type="entry name" value="RmlC_Cupin_sf"/>
</dbReference>
<keyword evidence="2" id="KW-0862">Zinc</keyword>
<dbReference type="Proteomes" id="UP000234503">
    <property type="component" value="Unassembled WGS sequence"/>
</dbReference>
<keyword evidence="3" id="KW-0413">Isomerase</keyword>
<accession>A0A2N5E0M3</accession>
<gene>
    <name evidence="3" type="ORF">CYR32_13490</name>
</gene>
<dbReference type="CDD" id="cd07010">
    <property type="entry name" value="cupin_PMI_type_I_N_bac"/>
    <property type="match status" value="1"/>
</dbReference>
<dbReference type="OrthoDB" id="9808275at2"/>
<dbReference type="GO" id="GO:0016853">
    <property type="term" value="F:isomerase activity"/>
    <property type="evidence" value="ECO:0007669"/>
    <property type="project" value="UniProtKB-KW"/>
</dbReference>
<keyword evidence="1" id="KW-0479">Metal-binding</keyword>
<dbReference type="EMBL" id="PJZH01000013">
    <property type="protein sequence ID" value="PLR33772.1"/>
    <property type="molecule type" value="Genomic_DNA"/>
</dbReference>
<name>A0A2N5E0M3_9GAMM</name>
<dbReference type="InterPro" id="IPR051804">
    <property type="entry name" value="Carb_Metab_Reg_Kinase/Isom"/>
</dbReference>
<dbReference type="AlphaFoldDB" id="A0A2N5E0M3"/>
<evidence type="ECO:0000256" key="2">
    <source>
        <dbReference type="ARBA" id="ARBA00022833"/>
    </source>
</evidence>
<dbReference type="PANTHER" id="PTHR42742">
    <property type="entry name" value="TRANSCRIPTIONAL REPRESSOR MPRA"/>
    <property type="match status" value="1"/>
</dbReference>
<dbReference type="RefSeq" id="WP_101825219.1">
    <property type="nucleotide sequence ID" value="NZ_PJZH01000013.1"/>
</dbReference>
<dbReference type="InterPro" id="IPR014710">
    <property type="entry name" value="RmlC-like_jellyroll"/>
</dbReference>
<sequence>MSTADNNSQYDKFPEVAIAGRYHEAWQGWPQVVAALQEALAAQPRQKTVLVVECYHGVAQQELLKALILPLRPAALFDAADARRSTAEIEALIAGDLTDDPVFGRRSSLPLAAFFDPAKCAQMQQAIAAVSHGLVVVAGTGAALMADGDLLVYADLARWEIQQRFRRGELGNYGADNARADLLSRYKRAFFIDWRVLDRHKVPLLQRADFLLDTHQAGSPRLVSGAALHAGLRQVARQPFRVVPFFDPGVWGGQWMKHQFDLDPAAANYAWCFDCVPEENSLLMRFGDVRVEIPALDLVLLYPQPLLGDAAYARFGAEFPIRFDLLDTVGGQNLSLQVHPTLPYIRQQFGMAYTQDESYYLLAAEPDAGVCLGVKTGTRPDEMMAALAQAAQGEGRFDDARFINRFPARRHDHFLIPAGTVHCAGAGSVVLEISATPYLFTFKLWDWGRLGLDGRPRPLHLHHGGNVIDWQRDTDWVTRELVNRVEPVAAGPGWQEERTGLHPSQFIETRRHWFSVPVLHHTDGRVNVLNLIEGEEAVVESPSGSFAPFVVHFAETFIIPAAVGAYRIRPCGRSLGQRLGTLKAWVREEETPC</sequence>
<keyword evidence="4" id="KW-1185">Reference proteome</keyword>
<evidence type="ECO:0000256" key="1">
    <source>
        <dbReference type="ARBA" id="ARBA00022723"/>
    </source>
</evidence>